<sequence>MAMEIRIDWGKEDNAGRASLIWRRPSPDEDQAGHGLGPRERD</sequence>
<dbReference type="EMBL" id="JH651008">
    <property type="protein sequence ID" value="EXA31748.1"/>
    <property type="molecule type" value="Genomic_DNA"/>
</dbReference>
<reference evidence="2" key="1">
    <citation type="submission" date="2011-10" db="EMBL/GenBank/DDBJ databases">
        <title>The Genome Sequence of Fusarium oxysporum HDV247.</title>
        <authorList>
            <consortium name="The Broad Institute Genome Sequencing Platform"/>
            <person name="Ma L.-J."/>
            <person name="Gale L.R."/>
            <person name="Schwartz D.C."/>
            <person name="Zhou S."/>
            <person name="Corby-Kistler H."/>
            <person name="Young S.K."/>
            <person name="Zeng Q."/>
            <person name="Gargeya S."/>
            <person name="Fitzgerald M."/>
            <person name="Haas B."/>
            <person name="Abouelleil A."/>
            <person name="Alvarado L."/>
            <person name="Arachchi H.M."/>
            <person name="Berlin A."/>
            <person name="Brown A."/>
            <person name="Chapman S.B."/>
            <person name="Chen Z."/>
            <person name="Dunbar C."/>
            <person name="Freedman E."/>
            <person name="Gearin G."/>
            <person name="Goldberg J."/>
            <person name="Griggs A."/>
            <person name="Gujja S."/>
            <person name="Heiman D."/>
            <person name="Howarth C."/>
            <person name="Larson L."/>
            <person name="Lui A."/>
            <person name="MacDonald P.J.P."/>
            <person name="Montmayeur A."/>
            <person name="Murphy C."/>
            <person name="Neiman D."/>
            <person name="Pearson M."/>
            <person name="Priest M."/>
            <person name="Roberts A."/>
            <person name="Saif S."/>
            <person name="Shea T."/>
            <person name="Shenoy N."/>
            <person name="Sisk P."/>
            <person name="Stolte C."/>
            <person name="Sykes S."/>
            <person name="Wortman J."/>
            <person name="Nusbaum C."/>
            <person name="Birren B."/>
        </authorList>
    </citation>
    <scope>NUCLEOTIDE SEQUENCE [LARGE SCALE GENOMIC DNA]</scope>
    <source>
        <strain evidence="2">HDV247</strain>
    </source>
</reference>
<protein>
    <submittedName>
        <fullName evidence="2">Uncharacterized protein</fullName>
    </submittedName>
</protein>
<organism evidence="2">
    <name type="scientific">Fusarium oxysporum f. sp. pisi HDV247</name>
    <dbReference type="NCBI Taxonomy" id="1080344"/>
    <lineage>
        <taxon>Eukaryota</taxon>
        <taxon>Fungi</taxon>
        <taxon>Dikarya</taxon>
        <taxon>Ascomycota</taxon>
        <taxon>Pezizomycotina</taxon>
        <taxon>Sordariomycetes</taxon>
        <taxon>Hypocreomycetidae</taxon>
        <taxon>Hypocreales</taxon>
        <taxon>Nectriaceae</taxon>
        <taxon>Fusarium</taxon>
        <taxon>Fusarium oxysporum species complex</taxon>
    </lineage>
</organism>
<accession>W9NG55</accession>
<dbReference type="HOGENOM" id="CLU_3260564_0_0_1"/>
<evidence type="ECO:0000313" key="2">
    <source>
        <dbReference type="EMBL" id="EXA31748.1"/>
    </source>
</evidence>
<name>W9NG55_FUSOX</name>
<feature type="region of interest" description="Disordered" evidence="1">
    <location>
        <begin position="16"/>
        <end position="42"/>
    </location>
</feature>
<reference evidence="2" key="2">
    <citation type="submission" date="2012-05" db="EMBL/GenBank/DDBJ databases">
        <title>Annotation of the Genome Sequence of Fusarium oxysporum HDV247.</title>
        <authorList>
            <consortium name="The Broad Institute Genomics Platform"/>
            <person name="Ma L.-J."/>
            <person name="Corby-Kistler H."/>
            <person name="Broz K."/>
            <person name="Gale L.R."/>
            <person name="Jonkers W."/>
            <person name="O'Donnell K."/>
            <person name="Ploetz R."/>
            <person name="Steinberg C."/>
            <person name="Schwartz D.C."/>
            <person name="VanEtten H."/>
            <person name="Zhou S."/>
            <person name="Young S.K."/>
            <person name="Zeng Q."/>
            <person name="Gargeya S."/>
            <person name="Fitzgerald M."/>
            <person name="Abouelleil A."/>
            <person name="Alvarado L."/>
            <person name="Chapman S.B."/>
            <person name="Gainer-Dewar J."/>
            <person name="Goldberg J."/>
            <person name="Griggs A."/>
            <person name="Gujja S."/>
            <person name="Hansen M."/>
            <person name="Howarth C."/>
            <person name="Imamovic A."/>
            <person name="Ireland A."/>
            <person name="Larimer J."/>
            <person name="McCowan C."/>
            <person name="Murphy C."/>
            <person name="Pearson M."/>
            <person name="Poon T.W."/>
            <person name="Priest M."/>
            <person name="Roberts A."/>
            <person name="Saif S."/>
            <person name="Shea T."/>
            <person name="Sykes S."/>
            <person name="Wortman J."/>
            <person name="Nusbaum C."/>
            <person name="Birren B."/>
        </authorList>
    </citation>
    <scope>NUCLEOTIDE SEQUENCE</scope>
    <source>
        <strain evidence="2">HDV247</strain>
    </source>
</reference>
<proteinExistence type="predicted"/>
<dbReference type="AlphaFoldDB" id="W9NG55"/>
<dbReference type="Proteomes" id="UP000030751">
    <property type="component" value="Unassembled WGS sequence"/>
</dbReference>
<gene>
    <name evidence="2" type="ORF">FOVG_16985</name>
</gene>
<evidence type="ECO:0000256" key="1">
    <source>
        <dbReference type="SAM" id="MobiDB-lite"/>
    </source>
</evidence>